<comment type="caution">
    <text evidence="2">The sequence shown here is derived from an EMBL/GenBank/DDBJ whole genome shotgun (WGS) entry which is preliminary data.</text>
</comment>
<evidence type="ECO:0000313" key="3">
    <source>
        <dbReference type="Proteomes" id="UP000620147"/>
    </source>
</evidence>
<sequence>MTPKQRWYCFWVIIVVTVLLTAGFVWIAIHNPQASFEDLLYALWKGIVTLVNG</sequence>
<feature type="transmembrane region" description="Helical" evidence="1">
    <location>
        <begin position="7"/>
        <end position="29"/>
    </location>
</feature>
<keyword evidence="3" id="KW-1185">Reference proteome</keyword>
<dbReference type="Proteomes" id="UP000620147">
    <property type="component" value="Unassembled WGS sequence"/>
</dbReference>
<organism evidence="2 3">
    <name type="scientific">Butyricicoccus faecihominis</name>
    <dbReference type="NCBI Taxonomy" id="1712515"/>
    <lineage>
        <taxon>Bacteria</taxon>
        <taxon>Bacillati</taxon>
        <taxon>Bacillota</taxon>
        <taxon>Clostridia</taxon>
        <taxon>Eubacteriales</taxon>
        <taxon>Butyricicoccaceae</taxon>
        <taxon>Butyricicoccus</taxon>
    </lineage>
</organism>
<keyword evidence="1" id="KW-1133">Transmembrane helix</keyword>
<keyword evidence="1" id="KW-0472">Membrane</keyword>
<keyword evidence="1" id="KW-0812">Transmembrane</keyword>
<gene>
    <name evidence="2" type="ORF">BUFA31_27570</name>
</gene>
<accession>A0ABQ1E3P4</accession>
<dbReference type="EMBL" id="BLYJ01000060">
    <property type="protein sequence ID" value="GFO89593.1"/>
    <property type="molecule type" value="Genomic_DNA"/>
</dbReference>
<proteinExistence type="predicted"/>
<protein>
    <submittedName>
        <fullName evidence="2">Uncharacterized protein</fullName>
    </submittedName>
</protein>
<evidence type="ECO:0000256" key="1">
    <source>
        <dbReference type="SAM" id="Phobius"/>
    </source>
</evidence>
<name>A0ABQ1E3P4_9FIRM</name>
<reference evidence="2 3" key="1">
    <citation type="submission" date="2020-06" db="EMBL/GenBank/DDBJ databases">
        <title>Characterization of fructooligosaccharide metabolism and fructooligosaccharide-degrading enzymes in human commensal butyrate producers.</title>
        <authorList>
            <person name="Tanno H."/>
            <person name="Fujii T."/>
            <person name="Hirano K."/>
            <person name="Maeno S."/>
            <person name="Tonozuka T."/>
            <person name="Sakamoto M."/>
            <person name="Ohkuma M."/>
            <person name="Tochio T."/>
            <person name="Endo A."/>
        </authorList>
    </citation>
    <scope>NUCLEOTIDE SEQUENCE [LARGE SCALE GENOMIC DNA]</scope>
    <source>
        <strain evidence="2 3">JCM 31056</strain>
    </source>
</reference>
<evidence type="ECO:0000313" key="2">
    <source>
        <dbReference type="EMBL" id="GFO89593.1"/>
    </source>
</evidence>